<dbReference type="KEGG" id="fjo:Fjoh_0046"/>
<dbReference type="Gene3D" id="3.20.20.370">
    <property type="entry name" value="Glycoside hydrolase/deacetylase"/>
    <property type="match status" value="1"/>
</dbReference>
<organism evidence="6 7">
    <name type="scientific">Flavobacterium johnsoniae (strain ATCC 17061 / DSM 2064 / JCM 8514 / BCRC 14874 / CCUG 350202 / NBRC 14942 / NCIMB 11054 / UW101)</name>
    <name type="common">Cytophaga johnsonae</name>
    <dbReference type="NCBI Taxonomy" id="376686"/>
    <lineage>
        <taxon>Bacteria</taxon>
        <taxon>Pseudomonadati</taxon>
        <taxon>Bacteroidota</taxon>
        <taxon>Flavobacteriia</taxon>
        <taxon>Flavobacteriales</taxon>
        <taxon>Flavobacteriaceae</taxon>
        <taxon>Flavobacterium</taxon>
    </lineage>
</organism>
<dbReference type="CDD" id="cd10802">
    <property type="entry name" value="YdjC_TTHB029_like"/>
    <property type="match status" value="1"/>
</dbReference>
<sequence>MLSDRVQPKSSRSISATIKNQMNLAQKLGYPENAKLLIIHADDAGLSHSENQATIKALQNGSVNSYSIMVPCPWFYEMAEFAKKNPDFDCGIHLTLTCEWENYKFGPVLPISEVSSLADQNGYFYKTRKDFKDNAKLSEIKKELIAQIEKALQFGIQPTHLDSHMCSVGVTPEILDIYRELGKTYNLPVFINKGFVESISLSDKQYNFEDTLLADNLLIGYYADFEKGELRKSYEKALDNVVSGFNVFLLHPAYDDFEMQGITVNHPNFGSEWRQIDFDFFTSDECKAKLKKNNIQLITWKEISSIR</sequence>
<dbReference type="EMBL" id="CP000685">
    <property type="protein sequence ID" value="ABQ03084.1"/>
    <property type="molecule type" value="Genomic_DNA"/>
</dbReference>
<dbReference type="GO" id="GO:0016787">
    <property type="term" value="F:hydrolase activity"/>
    <property type="evidence" value="ECO:0007669"/>
    <property type="project" value="UniProtKB-KW"/>
</dbReference>
<name>A5FNZ1_FLAJ1</name>
<keyword evidence="5" id="KW-0119">Carbohydrate metabolism</keyword>
<protein>
    <submittedName>
        <fullName evidence="6">YdjC family protein</fullName>
    </submittedName>
</protein>
<proteinExistence type="predicted"/>
<comment type="cofactor">
    <cofactor evidence="1">
        <name>Mg(2+)</name>
        <dbReference type="ChEBI" id="CHEBI:18420"/>
    </cofactor>
</comment>
<dbReference type="HOGENOM" id="CLU_064244_0_0_10"/>
<reference evidence="6 7" key="1">
    <citation type="journal article" date="2009" name="Appl. Environ. Microbiol.">
        <title>Novel features of the polysaccharide-digesting gliding bacterium Flavobacterium johnsoniae as revealed by genome sequence analysis.</title>
        <authorList>
            <person name="McBride M.J."/>
            <person name="Xie G."/>
            <person name="Martens E.C."/>
            <person name="Lapidus A."/>
            <person name="Henrissat B."/>
            <person name="Rhodes R.G."/>
            <person name="Goltsman E."/>
            <person name="Wang W."/>
            <person name="Xu J."/>
            <person name="Hunnicutt D.W."/>
            <person name="Staroscik A.M."/>
            <person name="Hoover T.R."/>
            <person name="Cheng Y.Q."/>
            <person name="Stein J.L."/>
        </authorList>
    </citation>
    <scope>NUCLEOTIDE SEQUENCE [LARGE SCALE GENOMIC DNA]</scope>
    <source>
        <strain evidence="7">ATCC 17061 / DSM 2064 / JCM 8514 / BCRC 14874 / CCUG 350202 / NBRC 14942 / NCIMB 11054 / UW101</strain>
    </source>
</reference>
<keyword evidence="7" id="KW-1185">Reference proteome</keyword>
<dbReference type="GO" id="GO:0046872">
    <property type="term" value="F:metal ion binding"/>
    <property type="evidence" value="ECO:0007669"/>
    <property type="project" value="UniProtKB-KW"/>
</dbReference>
<dbReference type="Pfam" id="PF04794">
    <property type="entry name" value="YdjC"/>
    <property type="match status" value="1"/>
</dbReference>
<evidence type="ECO:0000256" key="1">
    <source>
        <dbReference type="ARBA" id="ARBA00001946"/>
    </source>
</evidence>
<accession>A5FNZ1</accession>
<evidence type="ECO:0000313" key="6">
    <source>
        <dbReference type="EMBL" id="ABQ03084.1"/>
    </source>
</evidence>
<keyword evidence="4" id="KW-0460">Magnesium</keyword>
<dbReference type="RefSeq" id="WP_011921564.1">
    <property type="nucleotide sequence ID" value="NC_009441.1"/>
</dbReference>
<gene>
    <name evidence="6" type="ordered locus">Fjoh_0046</name>
</gene>
<dbReference type="GeneID" id="31762902"/>
<evidence type="ECO:0000256" key="2">
    <source>
        <dbReference type="ARBA" id="ARBA00022723"/>
    </source>
</evidence>
<evidence type="ECO:0000313" key="7">
    <source>
        <dbReference type="Proteomes" id="UP000006694"/>
    </source>
</evidence>
<keyword evidence="3" id="KW-0378">Hydrolase</keyword>
<evidence type="ECO:0000256" key="3">
    <source>
        <dbReference type="ARBA" id="ARBA00022801"/>
    </source>
</evidence>
<dbReference type="eggNOG" id="COG3394">
    <property type="taxonomic scope" value="Bacteria"/>
</dbReference>
<dbReference type="AlphaFoldDB" id="A5FNZ1"/>
<dbReference type="GO" id="GO:0005975">
    <property type="term" value="P:carbohydrate metabolic process"/>
    <property type="evidence" value="ECO:0007669"/>
    <property type="project" value="InterPro"/>
</dbReference>
<dbReference type="Proteomes" id="UP000006694">
    <property type="component" value="Chromosome"/>
</dbReference>
<dbReference type="STRING" id="376686.Fjoh_0046"/>
<keyword evidence="2" id="KW-0479">Metal-binding</keyword>
<evidence type="ECO:0000256" key="5">
    <source>
        <dbReference type="ARBA" id="ARBA00023277"/>
    </source>
</evidence>
<dbReference type="PANTHER" id="PTHR31609">
    <property type="entry name" value="YDJC DEACETYLASE FAMILY MEMBER"/>
    <property type="match status" value="1"/>
</dbReference>
<dbReference type="PANTHER" id="PTHR31609:SF1">
    <property type="entry name" value="CARBOHYDRATE DEACETYLASE"/>
    <property type="match status" value="1"/>
</dbReference>
<evidence type="ECO:0000256" key="4">
    <source>
        <dbReference type="ARBA" id="ARBA00022842"/>
    </source>
</evidence>
<dbReference type="InterPro" id="IPR006879">
    <property type="entry name" value="YdjC-like"/>
</dbReference>
<dbReference type="SUPFAM" id="SSF88713">
    <property type="entry name" value="Glycoside hydrolase/deacetylase"/>
    <property type="match status" value="1"/>
</dbReference>
<dbReference type="GO" id="GO:0019213">
    <property type="term" value="F:deacetylase activity"/>
    <property type="evidence" value="ECO:0007669"/>
    <property type="project" value="TreeGrafter"/>
</dbReference>
<dbReference type="InterPro" id="IPR011330">
    <property type="entry name" value="Glyco_hydro/deAcase_b/a-brl"/>
</dbReference>